<dbReference type="RefSeq" id="WP_309804374.1">
    <property type="nucleotide sequence ID" value="NZ_JAVDRD010000001.1"/>
</dbReference>
<sequence>MPSGWKLEPDSRDRLMALFPPRYPHTVADHVTRTVHAGPGDPLPPAIRHARVIGHIDDGAGVEALVVALEGSTRRPDGGIWHITWSLAEDRAARESNVALAMRAWKPRDGGAIVLVPAVW</sequence>
<evidence type="ECO:0000313" key="1">
    <source>
        <dbReference type="EMBL" id="MDR6509785.1"/>
    </source>
</evidence>
<name>A0ABU1MHK2_9SPHN</name>
<comment type="caution">
    <text evidence="1">The sequence shown here is derived from an EMBL/GenBank/DDBJ whole genome shotgun (WGS) entry which is preliminary data.</text>
</comment>
<evidence type="ECO:0000313" key="2">
    <source>
        <dbReference type="Proteomes" id="UP001184150"/>
    </source>
</evidence>
<gene>
    <name evidence="1" type="ORF">J2792_000625</name>
</gene>
<dbReference type="EMBL" id="JAVDRD010000001">
    <property type="protein sequence ID" value="MDR6509785.1"/>
    <property type="molecule type" value="Genomic_DNA"/>
</dbReference>
<accession>A0ABU1MHK2</accession>
<organism evidence="1 2">
    <name type="scientific">Novosphingobium capsulatum</name>
    <dbReference type="NCBI Taxonomy" id="13688"/>
    <lineage>
        <taxon>Bacteria</taxon>
        <taxon>Pseudomonadati</taxon>
        <taxon>Pseudomonadota</taxon>
        <taxon>Alphaproteobacteria</taxon>
        <taxon>Sphingomonadales</taxon>
        <taxon>Sphingomonadaceae</taxon>
        <taxon>Novosphingobium</taxon>
    </lineage>
</organism>
<reference evidence="1 2" key="1">
    <citation type="submission" date="2023-07" db="EMBL/GenBank/DDBJ databases">
        <title>Sorghum-associated microbial communities from plants grown in Nebraska, USA.</title>
        <authorList>
            <person name="Schachtman D."/>
        </authorList>
    </citation>
    <scope>NUCLEOTIDE SEQUENCE [LARGE SCALE GENOMIC DNA]</scope>
    <source>
        <strain evidence="1 2">DS1027</strain>
    </source>
</reference>
<dbReference type="Proteomes" id="UP001184150">
    <property type="component" value="Unassembled WGS sequence"/>
</dbReference>
<proteinExistence type="predicted"/>
<keyword evidence="2" id="KW-1185">Reference proteome</keyword>
<protein>
    <submittedName>
        <fullName evidence="1">Uncharacterized protein</fullName>
    </submittedName>
</protein>